<dbReference type="Pfam" id="PF00106">
    <property type="entry name" value="adh_short"/>
    <property type="match status" value="1"/>
</dbReference>
<dbReference type="GO" id="GO:0016491">
    <property type="term" value="F:oxidoreductase activity"/>
    <property type="evidence" value="ECO:0007669"/>
    <property type="project" value="UniProtKB-KW"/>
</dbReference>
<comment type="caution">
    <text evidence="5">The sequence shown here is derived from an EMBL/GenBank/DDBJ whole genome shotgun (WGS) entry which is preliminary data.</text>
</comment>
<evidence type="ECO:0000313" key="6">
    <source>
        <dbReference type="Proteomes" id="UP001139365"/>
    </source>
</evidence>
<evidence type="ECO:0000256" key="1">
    <source>
        <dbReference type="ARBA" id="ARBA00006484"/>
    </source>
</evidence>
<dbReference type="SUPFAM" id="SSF51735">
    <property type="entry name" value="NAD(P)-binding Rossmann-fold domains"/>
    <property type="match status" value="1"/>
</dbReference>
<evidence type="ECO:0000256" key="4">
    <source>
        <dbReference type="RuleBase" id="RU000363"/>
    </source>
</evidence>
<evidence type="ECO:0000313" key="5">
    <source>
        <dbReference type="EMBL" id="MCI5755189.1"/>
    </source>
</evidence>
<sequence>MKIAIITGASSGLGEEYVKCVANGCADIDEIWAIARREERLRALSDRYPGKKIVPVPLDLTDYDSYAALESRLAEHRPEVGILINNAGFGTLGNFDTMELHTQARMVDLNNRALTAVTSAVLPYMKKGDFIVNVCSIAAFAPNPRMTVYCSTKAYVYSFSKSLRFELKPRGINVLAVCPGPMDTEFLPVAGINKGASHTFDTLPRCNPVTVASRSLKRAAAGHGKYTPRVFYKFYHLLSNILPHSLVMHMSKA</sequence>
<dbReference type="CDD" id="cd05233">
    <property type="entry name" value="SDR_c"/>
    <property type="match status" value="1"/>
</dbReference>
<dbReference type="AlphaFoldDB" id="A0AAE3K153"/>
<keyword evidence="2" id="KW-0521">NADP</keyword>
<comment type="similarity">
    <text evidence="1 4">Belongs to the short-chain dehydrogenases/reductases (SDR) family.</text>
</comment>
<gene>
    <name evidence="5" type="ORF">MR241_02705</name>
</gene>
<dbReference type="InterPro" id="IPR002347">
    <property type="entry name" value="SDR_fam"/>
</dbReference>
<dbReference type="InterPro" id="IPR020904">
    <property type="entry name" value="Sc_DH/Rdtase_CS"/>
</dbReference>
<keyword evidence="3" id="KW-0560">Oxidoreductase</keyword>
<protein>
    <submittedName>
        <fullName evidence="5">SDR family NAD(P)-dependent oxidoreductase</fullName>
    </submittedName>
</protein>
<evidence type="ECO:0000256" key="2">
    <source>
        <dbReference type="ARBA" id="ARBA00022857"/>
    </source>
</evidence>
<reference evidence="5 6" key="1">
    <citation type="submission" date="2022-03" db="EMBL/GenBank/DDBJ databases">
        <title>Metagenome-assembled genomes from swine fecal metagenomes.</title>
        <authorList>
            <person name="Holman D.B."/>
            <person name="Kommadath A."/>
        </authorList>
    </citation>
    <scope>NUCLEOTIDE SEQUENCE [LARGE SCALE GENOMIC DNA]</scope>
    <source>
        <strain evidence="5">SUG147</strain>
    </source>
</reference>
<dbReference type="EMBL" id="JALEMU010000046">
    <property type="protein sequence ID" value="MCI5755189.1"/>
    <property type="molecule type" value="Genomic_DNA"/>
</dbReference>
<name>A0AAE3K153_9BACT</name>
<evidence type="ECO:0000256" key="3">
    <source>
        <dbReference type="ARBA" id="ARBA00023002"/>
    </source>
</evidence>
<dbReference type="PROSITE" id="PS00061">
    <property type="entry name" value="ADH_SHORT"/>
    <property type="match status" value="1"/>
</dbReference>
<organism evidence="5 6">
    <name type="scientific">Candidatus Colimorpha enterica</name>
    <dbReference type="NCBI Taxonomy" id="3083063"/>
    <lineage>
        <taxon>Bacteria</taxon>
        <taxon>Pseudomonadati</taxon>
        <taxon>Bacteroidota</taxon>
        <taxon>Bacteroidia</taxon>
        <taxon>Bacteroidales</taxon>
        <taxon>Candidatus Colimorpha</taxon>
    </lineage>
</organism>
<dbReference type="Proteomes" id="UP001139365">
    <property type="component" value="Unassembled WGS sequence"/>
</dbReference>
<accession>A0AAE3K153</accession>
<dbReference type="Gene3D" id="3.40.50.720">
    <property type="entry name" value="NAD(P)-binding Rossmann-like Domain"/>
    <property type="match status" value="1"/>
</dbReference>
<dbReference type="PANTHER" id="PTHR43391">
    <property type="entry name" value="RETINOL DEHYDROGENASE-RELATED"/>
    <property type="match status" value="1"/>
</dbReference>
<dbReference type="InterPro" id="IPR036291">
    <property type="entry name" value="NAD(P)-bd_dom_sf"/>
</dbReference>
<proteinExistence type="inferred from homology"/>
<dbReference type="PANTHER" id="PTHR43391:SF14">
    <property type="entry name" value="DEHYDROGENASE_REDUCTASE SDR FAMILY PROTEIN 7-LIKE"/>
    <property type="match status" value="1"/>
</dbReference>
<dbReference type="PRINTS" id="PR00080">
    <property type="entry name" value="SDRFAMILY"/>
</dbReference>
<dbReference type="PRINTS" id="PR00081">
    <property type="entry name" value="GDHRDH"/>
</dbReference>